<dbReference type="PANTHER" id="PTHR43194">
    <property type="entry name" value="HYDROLASE ALPHA/BETA FOLD FAMILY"/>
    <property type="match status" value="1"/>
</dbReference>
<dbReference type="EMBL" id="QDGZ01000001">
    <property type="protein sequence ID" value="PVG84582.1"/>
    <property type="molecule type" value="Genomic_DNA"/>
</dbReference>
<dbReference type="OrthoDB" id="5422338at2"/>
<organism evidence="3 4">
    <name type="scientific">Nocardioides gansuensis</name>
    <dbReference type="NCBI Taxonomy" id="2138300"/>
    <lineage>
        <taxon>Bacteria</taxon>
        <taxon>Bacillati</taxon>
        <taxon>Actinomycetota</taxon>
        <taxon>Actinomycetes</taxon>
        <taxon>Propionibacteriales</taxon>
        <taxon>Nocardioidaceae</taxon>
        <taxon>Nocardioides</taxon>
    </lineage>
</organism>
<dbReference type="Pfam" id="PF00561">
    <property type="entry name" value="Abhydrolase_1"/>
    <property type="match status" value="1"/>
</dbReference>
<protein>
    <recommendedName>
        <fullName evidence="2">AB hydrolase-1 domain-containing protein</fullName>
    </recommendedName>
</protein>
<dbReference type="Gene3D" id="3.40.50.1820">
    <property type="entry name" value="alpha/beta hydrolase"/>
    <property type="match status" value="1"/>
</dbReference>
<dbReference type="PANTHER" id="PTHR43194:SF2">
    <property type="entry name" value="PEROXISOMAL MEMBRANE PROTEIN LPX1"/>
    <property type="match status" value="1"/>
</dbReference>
<evidence type="ECO:0000313" key="4">
    <source>
        <dbReference type="Proteomes" id="UP000246018"/>
    </source>
</evidence>
<dbReference type="InterPro" id="IPR050228">
    <property type="entry name" value="Carboxylesterase_BioH"/>
</dbReference>
<feature type="region of interest" description="Disordered" evidence="1">
    <location>
        <begin position="144"/>
        <end position="189"/>
    </location>
</feature>
<dbReference type="GO" id="GO:0003824">
    <property type="term" value="F:catalytic activity"/>
    <property type="evidence" value="ECO:0007669"/>
    <property type="project" value="UniProtKB-ARBA"/>
</dbReference>
<dbReference type="Proteomes" id="UP000246018">
    <property type="component" value="Unassembled WGS sequence"/>
</dbReference>
<feature type="compositionally biased region" description="Basic and acidic residues" evidence="1">
    <location>
        <begin position="144"/>
        <end position="156"/>
    </location>
</feature>
<dbReference type="AlphaFoldDB" id="A0A2T8FFT6"/>
<comment type="caution">
    <text evidence="3">The sequence shown here is derived from an EMBL/GenBank/DDBJ whole genome shotgun (WGS) entry which is preliminary data.</text>
</comment>
<dbReference type="RefSeq" id="WP_116570715.1">
    <property type="nucleotide sequence ID" value="NZ_QDGZ01000001.1"/>
</dbReference>
<gene>
    <name evidence="3" type="ORF">DDE18_02990</name>
</gene>
<reference evidence="3 4" key="1">
    <citation type="submission" date="2018-04" db="EMBL/GenBank/DDBJ databases">
        <title>Genome of Nocardioides gansuensis WSJ-1.</title>
        <authorList>
            <person name="Wu S."/>
            <person name="Wang G."/>
        </authorList>
    </citation>
    <scope>NUCLEOTIDE SEQUENCE [LARGE SCALE GENOMIC DNA]</scope>
    <source>
        <strain evidence="3 4">WSJ-1</strain>
    </source>
</reference>
<sequence length="189" mass="20537">MRTHDGLELYVEVHGPDDAPLTVVLAHCWTADTENWRYQVRDLLSRYGHGVCLLLWDHRGHGMSDPAPQRTCTIEHLARDMGDVIDAFAPEGPLVLAGHSIGGMTMMGLAEQRPDIIARVRGALFVATSSSDLDTVTLGLPDAGERLRADPPDARRARPRYLPSAPSPHSHHRALGGAEVPLRPSPAPA</sequence>
<evidence type="ECO:0000259" key="2">
    <source>
        <dbReference type="Pfam" id="PF00561"/>
    </source>
</evidence>
<accession>A0A2T8FFT6</accession>
<evidence type="ECO:0000313" key="3">
    <source>
        <dbReference type="EMBL" id="PVG84582.1"/>
    </source>
</evidence>
<feature type="domain" description="AB hydrolase-1" evidence="2">
    <location>
        <begin position="22"/>
        <end position="150"/>
    </location>
</feature>
<dbReference type="InterPro" id="IPR000073">
    <property type="entry name" value="AB_hydrolase_1"/>
</dbReference>
<proteinExistence type="predicted"/>
<dbReference type="InterPro" id="IPR029058">
    <property type="entry name" value="AB_hydrolase_fold"/>
</dbReference>
<dbReference type="SUPFAM" id="SSF53474">
    <property type="entry name" value="alpha/beta-Hydrolases"/>
    <property type="match status" value="1"/>
</dbReference>
<evidence type="ECO:0000256" key="1">
    <source>
        <dbReference type="SAM" id="MobiDB-lite"/>
    </source>
</evidence>
<keyword evidence="4" id="KW-1185">Reference proteome</keyword>
<name>A0A2T8FFT6_9ACTN</name>